<evidence type="ECO:0000313" key="3">
    <source>
        <dbReference type="Proteomes" id="UP001206128"/>
    </source>
</evidence>
<comment type="caution">
    <text evidence="2">The sequence shown here is derived from an EMBL/GenBank/DDBJ whole genome shotgun (WGS) entry which is preliminary data.</text>
</comment>
<dbReference type="SUPFAM" id="SSF116726">
    <property type="entry name" value="TrkA C-terminal domain-like"/>
    <property type="match status" value="1"/>
</dbReference>
<gene>
    <name evidence="2" type="ORF">LX83_006991</name>
</gene>
<name>A0AAE3GM66_9PSEU</name>
<dbReference type="InterPro" id="IPR058776">
    <property type="entry name" value="KhtT-like_N"/>
</dbReference>
<dbReference type="AlphaFoldDB" id="A0AAE3GM66"/>
<evidence type="ECO:0000259" key="1">
    <source>
        <dbReference type="PROSITE" id="PS51202"/>
    </source>
</evidence>
<dbReference type="PANTHER" id="PTHR30445:SF8">
    <property type="entry name" value="K(+)_H(+) ANTIPORTER SUBUNIT KHTT"/>
    <property type="match status" value="1"/>
</dbReference>
<dbReference type="Gene3D" id="3.30.70.1450">
    <property type="entry name" value="Regulator of K+ conductance, C-terminal domain"/>
    <property type="match status" value="1"/>
</dbReference>
<dbReference type="InterPro" id="IPR026278">
    <property type="entry name" value="KhtT"/>
</dbReference>
<sequence>MTPLPGIGTRQDFVIRAGRRIGVITYRDGKFELIVSQEGDPDACASSIPLTPDEASALAGLLGAPQLVAHLGNQHRDVTGVDTRQIPVVPGSVFDGRTLGETALRTKTGASIVAVVRAGNVHASPRPDFVFAGGDLVVVVGTAEGLEAATDILASG</sequence>
<dbReference type="PANTHER" id="PTHR30445">
    <property type="entry name" value="K(+)_H(+) ANTIPORTER SUBUNIT KHTT"/>
    <property type="match status" value="1"/>
</dbReference>
<keyword evidence="3" id="KW-1185">Reference proteome</keyword>
<protein>
    <submittedName>
        <fullName evidence="2">TrkA domain protein</fullName>
    </submittedName>
</protein>
<accession>A0AAE3GM66</accession>
<dbReference type="PROSITE" id="PS51202">
    <property type="entry name" value="RCK_C"/>
    <property type="match status" value="1"/>
</dbReference>
<dbReference type="InterPro" id="IPR036721">
    <property type="entry name" value="RCK_C_sf"/>
</dbReference>
<dbReference type="InterPro" id="IPR006037">
    <property type="entry name" value="RCK_C"/>
</dbReference>
<reference evidence="2" key="1">
    <citation type="submission" date="2022-06" db="EMBL/GenBank/DDBJ databases">
        <title>Genomic Encyclopedia of Archaeal and Bacterial Type Strains, Phase II (KMG-II): from individual species to whole genera.</title>
        <authorList>
            <person name="Goeker M."/>
        </authorList>
    </citation>
    <scope>NUCLEOTIDE SEQUENCE</scope>
    <source>
        <strain evidence="2">DSM 43935</strain>
    </source>
</reference>
<dbReference type="InterPro" id="IPR050144">
    <property type="entry name" value="AAE_transporter"/>
</dbReference>
<dbReference type="Proteomes" id="UP001206128">
    <property type="component" value="Unassembled WGS sequence"/>
</dbReference>
<feature type="domain" description="RCK C-terminal" evidence="1">
    <location>
        <begin position="71"/>
        <end position="155"/>
    </location>
</feature>
<organism evidence="2 3">
    <name type="scientific">Goodfellowiella coeruleoviolacea</name>
    <dbReference type="NCBI Taxonomy" id="334858"/>
    <lineage>
        <taxon>Bacteria</taxon>
        <taxon>Bacillati</taxon>
        <taxon>Actinomycetota</taxon>
        <taxon>Actinomycetes</taxon>
        <taxon>Pseudonocardiales</taxon>
        <taxon>Pseudonocardiaceae</taxon>
        <taxon>Goodfellowiella</taxon>
    </lineage>
</organism>
<dbReference type="Pfam" id="PF25991">
    <property type="entry name" value="KhtT_N"/>
    <property type="match status" value="1"/>
</dbReference>
<dbReference type="GO" id="GO:0008324">
    <property type="term" value="F:monoatomic cation transmembrane transporter activity"/>
    <property type="evidence" value="ECO:0007669"/>
    <property type="project" value="InterPro"/>
</dbReference>
<dbReference type="GO" id="GO:0006813">
    <property type="term" value="P:potassium ion transport"/>
    <property type="evidence" value="ECO:0007669"/>
    <property type="project" value="InterPro"/>
</dbReference>
<dbReference type="Pfam" id="PF02080">
    <property type="entry name" value="TrkA_C"/>
    <property type="match status" value="1"/>
</dbReference>
<dbReference type="PIRSF" id="PIRSF005028">
    <property type="entry name" value="KhtT"/>
    <property type="match status" value="1"/>
</dbReference>
<proteinExistence type="predicted"/>
<dbReference type="EMBL" id="JAMTCK010000024">
    <property type="protein sequence ID" value="MCP2170103.1"/>
    <property type="molecule type" value="Genomic_DNA"/>
</dbReference>
<evidence type="ECO:0000313" key="2">
    <source>
        <dbReference type="EMBL" id="MCP2170103.1"/>
    </source>
</evidence>